<reference evidence="2 3" key="1">
    <citation type="submission" date="2014-04" db="EMBL/GenBank/DDBJ databases">
        <authorList>
            <consortium name="DOE Joint Genome Institute"/>
            <person name="Kuo A."/>
            <person name="Kohler A."/>
            <person name="Nagy L.G."/>
            <person name="Floudas D."/>
            <person name="Copeland A."/>
            <person name="Barry K.W."/>
            <person name="Cichocki N."/>
            <person name="Veneault-Fourrey C."/>
            <person name="LaButti K."/>
            <person name="Lindquist E.A."/>
            <person name="Lipzen A."/>
            <person name="Lundell T."/>
            <person name="Morin E."/>
            <person name="Murat C."/>
            <person name="Sun H."/>
            <person name="Tunlid A."/>
            <person name="Henrissat B."/>
            <person name="Grigoriev I.V."/>
            <person name="Hibbett D.S."/>
            <person name="Martin F."/>
            <person name="Nordberg H.P."/>
            <person name="Cantor M.N."/>
            <person name="Hua S.X."/>
        </authorList>
    </citation>
    <scope>NUCLEOTIDE SEQUENCE [LARGE SCALE GENOMIC DNA]</scope>
    <source>
        <strain evidence="2 3">LaAM-08-1</strain>
    </source>
</reference>
<dbReference type="HOGENOM" id="CLU_309953_0_0_1"/>
<keyword evidence="3" id="KW-1185">Reference proteome</keyword>
<reference evidence="3" key="2">
    <citation type="submission" date="2015-01" db="EMBL/GenBank/DDBJ databases">
        <title>Evolutionary Origins and Diversification of the Mycorrhizal Mutualists.</title>
        <authorList>
            <consortium name="DOE Joint Genome Institute"/>
            <consortium name="Mycorrhizal Genomics Consortium"/>
            <person name="Kohler A."/>
            <person name="Kuo A."/>
            <person name="Nagy L.G."/>
            <person name="Floudas D."/>
            <person name="Copeland A."/>
            <person name="Barry K.W."/>
            <person name="Cichocki N."/>
            <person name="Veneault-Fourrey C."/>
            <person name="LaButti K."/>
            <person name="Lindquist E.A."/>
            <person name="Lipzen A."/>
            <person name="Lundell T."/>
            <person name="Morin E."/>
            <person name="Murat C."/>
            <person name="Riley R."/>
            <person name="Ohm R."/>
            <person name="Sun H."/>
            <person name="Tunlid A."/>
            <person name="Henrissat B."/>
            <person name="Grigoriev I.V."/>
            <person name="Hibbett D.S."/>
            <person name="Martin F."/>
        </authorList>
    </citation>
    <scope>NUCLEOTIDE SEQUENCE [LARGE SCALE GENOMIC DNA]</scope>
    <source>
        <strain evidence="3">LaAM-08-1</strain>
    </source>
</reference>
<dbReference type="EMBL" id="KN838788">
    <property type="protein sequence ID" value="KIJ94548.1"/>
    <property type="molecule type" value="Genomic_DNA"/>
</dbReference>
<feature type="region of interest" description="Disordered" evidence="1">
    <location>
        <begin position="1"/>
        <end position="24"/>
    </location>
</feature>
<evidence type="ECO:0000313" key="3">
    <source>
        <dbReference type="Proteomes" id="UP000054477"/>
    </source>
</evidence>
<accession>A0A0C9WZY9</accession>
<proteinExistence type="predicted"/>
<evidence type="ECO:0000256" key="1">
    <source>
        <dbReference type="SAM" id="MobiDB-lite"/>
    </source>
</evidence>
<gene>
    <name evidence="2" type="ORF">K443DRAFT_683666</name>
</gene>
<organism evidence="2 3">
    <name type="scientific">Laccaria amethystina LaAM-08-1</name>
    <dbReference type="NCBI Taxonomy" id="1095629"/>
    <lineage>
        <taxon>Eukaryota</taxon>
        <taxon>Fungi</taxon>
        <taxon>Dikarya</taxon>
        <taxon>Basidiomycota</taxon>
        <taxon>Agaricomycotina</taxon>
        <taxon>Agaricomycetes</taxon>
        <taxon>Agaricomycetidae</taxon>
        <taxon>Agaricales</taxon>
        <taxon>Agaricineae</taxon>
        <taxon>Hydnangiaceae</taxon>
        <taxon>Laccaria</taxon>
    </lineage>
</organism>
<sequence>MRTTFFDPITNQHYQGELPRSSNRQISRTRSLNGVYRPTTPMKVDAVLDSRGSSPSVHYNPYENPSPGELQMELESALQQDFAFPGTYHQVMEHHSWPDLGLRVDGLEDISLPLNDQNARAIHALADPSKNGSGCSFSELVTGFSFIKPEWNIWLQRGMREELLQKVLPEDCPVAFKLSKLMLWEADANAPEYSCKPISKSETEFATIVVVLPSNFSGGNVHFCSHGSRQSYPTQSRADCAMSSIFWYDGLDCSFQPIISGRRLALAYRLVYTGQGSPPSLREMRGKTNKLALVLSKWTRMRAIDVVDLPATVAYPLQHDYPIGKQLFLRGQDSHRLRHLRTHCADFGIEVVVGVIKRRLANETVKQDNADADSMAEDPPKPENPQLLAVISPISNIDGGPVTTSYLNVLHLHAPDILCFDSQSSSSWVLALYHQQCTDWIKIKNALHDDKLAFEAYFNFLGQSLARDLTNQPPHIVKLEEHAREYMHKSLPRTSPFDLSLQSVLASLAILRNDYDSWNSATVAAGHDAPLLQILRNVRWLDAWNTFSLEKTSETLNHCWSLRTFHECLSTVVDIDAEPIPAQENGVTQKSLQKWTTDQLKLRLGLLDNLREDDVAPFMRLLLAKGQNFFIQEIYNHYFHEVPDSEFFIAFIRTLSRVDGSPYQQLLELCLRRLLEDLKRIAHNCTLSPEHRSALRARGFMIYDYFLSIRRHQEVIDVLTESLGQIQELPALNEAMTAFHLPLVGEIVLKRFPVYRVQPWDPPFKTYYALLVSLLAYFCLYCNERPLFEMKRGKTAQKRVLDTFLYSTYLDSAAFYGPRSEINLLIGQVKTTKVLQYRRQRDFLHITRNCVQDLHLHLKVNTRFFSDLRAFGGIDSVNLIMDGGFAGVERAVDALRARFPLDPTIPRQVNPLLQPGLTCGVYHFKDGEWVLTHQEVGRGSIQMSISPVV</sequence>
<dbReference type="AlphaFoldDB" id="A0A0C9WZY9"/>
<evidence type="ECO:0000313" key="2">
    <source>
        <dbReference type="EMBL" id="KIJ94548.1"/>
    </source>
</evidence>
<dbReference type="PANTHER" id="PTHR33099:SF7">
    <property type="entry name" value="MYND-TYPE DOMAIN-CONTAINING PROTEIN"/>
    <property type="match status" value="1"/>
</dbReference>
<dbReference type="PANTHER" id="PTHR33099">
    <property type="entry name" value="FE2OG DIOXYGENASE DOMAIN-CONTAINING PROTEIN"/>
    <property type="match status" value="1"/>
</dbReference>
<protein>
    <submittedName>
        <fullName evidence="2">Uncharacterized protein</fullName>
    </submittedName>
</protein>
<dbReference type="Proteomes" id="UP000054477">
    <property type="component" value="Unassembled WGS sequence"/>
</dbReference>
<dbReference type="OrthoDB" id="124582at2759"/>
<name>A0A0C9WZY9_9AGAR</name>